<evidence type="ECO:0000256" key="5">
    <source>
        <dbReference type="ARBA" id="ARBA00023136"/>
    </source>
</evidence>
<dbReference type="PANTHER" id="PTHR21716:SF15">
    <property type="entry name" value="TRANSPORT PROTEIN YRRI-RELATED"/>
    <property type="match status" value="1"/>
</dbReference>
<keyword evidence="5 6" id="KW-0472">Membrane</keyword>
<dbReference type="EMBL" id="CP134050">
    <property type="protein sequence ID" value="WNC16770.1"/>
    <property type="molecule type" value="Genomic_DNA"/>
</dbReference>
<comment type="subcellular location">
    <subcellularLocation>
        <location evidence="1">Membrane</location>
        <topology evidence="1">Multi-pass membrane protein</topology>
    </subcellularLocation>
</comment>
<accession>A0ABY9T9I7</accession>
<evidence type="ECO:0000256" key="1">
    <source>
        <dbReference type="ARBA" id="ARBA00004141"/>
    </source>
</evidence>
<comment type="similarity">
    <text evidence="2">Belongs to the autoinducer-2 exporter (AI-2E) (TC 2.A.86) family.</text>
</comment>
<organism evidence="7 8">
    <name type="scientific">Brevibacillus brevis</name>
    <name type="common">Bacillus brevis</name>
    <dbReference type="NCBI Taxonomy" id="1393"/>
    <lineage>
        <taxon>Bacteria</taxon>
        <taxon>Bacillati</taxon>
        <taxon>Bacillota</taxon>
        <taxon>Bacilli</taxon>
        <taxon>Bacillales</taxon>
        <taxon>Paenibacillaceae</taxon>
        <taxon>Brevibacillus</taxon>
    </lineage>
</organism>
<protein>
    <submittedName>
        <fullName evidence="7">AI-2E family transporter</fullName>
    </submittedName>
</protein>
<evidence type="ECO:0000256" key="6">
    <source>
        <dbReference type="SAM" id="Phobius"/>
    </source>
</evidence>
<reference evidence="7 8" key="1">
    <citation type="submission" date="2023-09" db="EMBL/GenBank/DDBJ databases">
        <title>Complete Genome and Methylome dissection of Bacillus brevis NEB573 original source of BbsI restriction endonuclease.</title>
        <authorList>
            <person name="Fomenkov A."/>
            <person name="Roberts R.D."/>
        </authorList>
    </citation>
    <scope>NUCLEOTIDE SEQUENCE [LARGE SCALE GENOMIC DNA]</scope>
    <source>
        <strain evidence="7 8">NEB573</strain>
    </source>
</reference>
<feature type="transmembrane region" description="Helical" evidence="6">
    <location>
        <begin position="44"/>
        <end position="64"/>
    </location>
</feature>
<feature type="transmembrane region" description="Helical" evidence="6">
    <location>
        <begin position="216"/>
        <end position="238"/>
    </location>
</feature>
<dbReference type="Pfam" id="PF01594">
    <property type="entry name" value="AI-2E_transport"/>
    <property type="match status" value="1"/>
</dbReference>
<keyword evidence="8" id="KW-1185">Reference proteome</keyword>
<feature type="transmembrane region" description="Helical" evidence="6">
    <location>
        <begin position="311"/>
        <end position="344"/>
    </location>
</feature>
<feature type="transmembrane region" description="Helical" evidence="6">
    <location>
        <begin position="76"/>
        <end position="97"/>
    </location>
</feature>
<dbReference type="InterPro" id="IPR002549">
    <property type="entry name" value="AI-2E-like"/>
</dbReference>
<dbReference type="PANTHER" id="PTHR21716">
    <property type="entry name" value="TRANSMEMBRANE PROTEIN"/>
    <property type="match status" value="1"/>
</dbReference>
<evidence type="ECO:0000256" key="3">
    <source>
        <dbReference type="ARBA" id="ARBA00022692"/>
    </source>
</evidence>
<evidence type="ECO:0000256" key="2">
    <source>
        <dbReference type="ARBA" id="ARBA00009773"/>
    </source>
</evidence>
<evidence type="ECO:0000256" key="4">
    <source>
        <dbReference type="ARBA" id="ARBA00022989"/>
    </source>
</evidence>
<dbReference type="RefSeq" id="WP_310771748.1">
    <property type="nucleotide sequence ID" value="NZ_CP134050.1"/>
</dbReference>
<feature type="transmembrane region" description="Helical" evidence="6">
    <location>
        <begin position="280"/>
        <end position="299"/>
    </location>
</feature>
<feature type="transmembrane region" description="Helical" evidence="6">
    <location>
        <begin position="162"/>
        <end position="180"/>
    </location>
</feature>
<keyword evidence="3 6" id="KW-0812">Transmembrane</keyword>
<sequence length="354" mass="39601">MDELRRSRLFAAAIWFITLLVIGNLLWLLRPVLSQLFHLLEEVLVPVLVGLVIAYLLHPIVQLLERRRVPRLAAVLLIYASFVLIIAIAVVNAIPIFTTQLVELADDLPRLSEWYYKWMQEWEAHKYFLPDSISHGVDRVIIQSQERMSHSVTELVNNARNSLGKVLAYAVVPFIAFYFLKDMKQLHETGMSIVPRAYRKQVLVVLRDINESLGNYIHGQMMVALIVGVFAYIGYWWVDMPYPFVLASFVCLTNIIPYIGPLIGAAPAVVVALTISTKTLLLVIAINVVIQILEGNILSPNIVGRSLHLHPLLIIMALLVGEALGGIIGLIVAVPVLAVCKVVISRVALMIHES</sequence>
<feature type="transmembrane region" description="Helical" evidence="6">
    <location>
        <begin position="244"/>
        <end position="273"/>
    </location>
</feature>
<name>A0ABY9T9I7_BREBE</name>
<proteinExistence type="inferred from homology"/>
<evidence type="ECO:0000313" key="8">
    <source>
        <dbReference type="Proteomes" id="UP001256827"/>
    </source>
</evidence>
<gene>
    <name evidence="7" type="ORF">RGB73_10760</name>
</gene>
<dbReference type="Proteomes" id="UP001256827">
    <property type="component" value="Chromosome"/>
</dbReference>
<evidence type="ECO:0000313" key="7">
    <source>
        <dbReference type="EMBL" id="WNC16770.1"/>
    </source>
</evidence>
<feature type="transmembrane region" description="Helical" evidence="6">
    <location>
        <begin position="9"/>
        <end position="29"/>
    </location>
</feature>
<keyword evidence="4 6" id="KW-1133">Transmembrane helix</keyword>